<evidence type="ECO:0000259" key="8">
    <source>
        <dbReference type="Pfam" id="PF00148"/>
    </source>
</evidence>
<organism evidence="9 10">
    <name type="scientific">Paenibacillus jilunlii</name>
    <dbReference type="NCBI Taxonomy" id="682956"/>
    <lineage>
        <taxon>Bacteria</taxon>
        <taxon>Bacillati</taxon>
        <taxon>Bacillota</taxon>
        <taxon>Bacilli</taxon>
        <taxon>Bacillales</taxon>
        <taxon>Paenibacillaceae</taxon>
        <taxon>Paenibacillus</taxon>
    </lineage>
</organism>
<dbReference type="PROSITE" id="PS00699">
    <property type="entry name" value="NITROGENASE_1_1"/>
    <property type="match status" value="1"/>
</dbReference>
<dbReference type="Proteomes" id="UP000182783">
    <property type="component" value="Unassembled WGS sequence"/>
</dbReference>
<dbReference type="InterPro" id="IPR049939">
    <property type="entry name" value="NifE-like"/>
</dbReference>
<sequence length="478" mass="52584">MQWPPKQREVCVKASNFSEGDEEPMDPVRKDEFDSGACGSLAPKVRPCPRPKPGEAAGGCSFDGAQITLLPIMDAAHLVHGPIACAGNSWESRGTLSSGPSLSQYGFATDLTDSDIIFGGEKKLKDSIDYIAERFAPPAIFVYSTCVTALIGEDMDAVCKTAAERLGIPVIPVNSPGFVGSKNLGNRLAGDALLQYVIGTGEPSPDMSMGINLIGEYNIAGEMWDIEKLMNSAGIPVTSRITGDARYKEIAWAHRARVNMVVCSRALLGLAREMESRYGIPYFEGSFYGAKETTYSLRQMAYLMNDRDMERRVDRLTEREEARLSQDLRPYRKILKGKKAVLYTGGVKSWSVISALKELGVQVVGVGTNKSTEDDVRRIADRVSDDTEYIPEGGASRILKTVRERKADIMIAGGRNMYVAMKEQIPFIDINQERHKAYAGYEGLLRLAKELTYSLANPIWKLAASPAPWDKEAPPYDR</sequence>
<evidence type="ECO:0000256" key="2">
    <source>
        <dbReference type="ARBA" id="ARBA00005155"/>
    </source>
</evidence>
<protein>
    <recommendedName>
        <fullName evidence="4">Nitrogenase iron-molybdenum cofactor biosynthesis protein NifE</fullName>
    </recommendedName>
</protein>
<comment type="pathway">
    <text evidence="2">Cofactor biosynthesis; Fe-Mo cofactor biosynthesis.</text>
</comment>
<dbReference type="GO" id="GO:0065003">
    <property type="term" value="P:protein-containing complex assembly"/>
    <property type="evidence" value="ECO:0007669"/>
    <property type="project" value="InterPro"/>
</dbReference>
<evidence type="ECO:0000313" key="9">
    <source>
        <dbReference type="EMBL" id="SDM32990.1"/>
    </source>
</evidence>
<dbReference type="NCBIfam" id="TIGR01283">
    <property type="entry name" value="nifE"/>
    <property type="match status" value="1"/>
</dbReference>
<reference evidence="9 10" key="1">
    <citation type="submission" date="2016-10" db="EMBL/GenBank/DDBJ databases">
        <authorList>
            <person name="de Groot N.N."/>
        </authorList>
    </citation>
    <scope>NUCLEOTIDE SEQUENCE [LARGE SCALE GENOMIC DNA]</scope>
    <source>
        <strain evidence="9 10">CGMCC 1.10239</strain>
    </source>
</reference>
<dbReference type="PANTHER" id="PTHR42956:SF1">
    <property type="entry name" value="NITROGENASE IRON-MOLYBDENUM COFACTOR BIOSYNTHESIS PROTEIN NIFE"/>
    <property type="match status" value="1"/>
</dbReference>
<dbReference type="AlphaFoldDB" id="A0A1G9SCE4"/>
<dbReference type="PANTHER" id="PTHR42956">
    <property type="entry name" value="NITROGENASE IRON-MOLYBDENUM COFACTOR BIOSYNTHESIS PROTEIN NIFE"/>
    <property type="match status" value="1"/>
</dbReference>
<dbReference type="Gene3D" id="3.40.50.1980">
    <property type="entry name" value="Nitrogenase molybdenum iron protein domain"/>
    <property type="match status" value="1"/>
</dbReference>
<comment type="similarity">
    <text evidence="3 6">Belongs to the NifD/NifK/NifE/NifN family.</text>
</comment>
<dbReference type="GO" id="GO:0016163">
    <property type="term" value="F:nitrogenase activity"/>
    <property type="evidence" value="ECO:0007669"/>
    <property type="project" value="InterPro"/>
</dbReference>
<name>A0A1G9SCE4_9BACL</name>
<dbReference type="InterPro" id="IPR005973">
    <property type="entry name" value="NifE"/>
</dbReference>
<feature type="region of interest" description="Disordered" evidence="7">
    <location>
        <begin position="1"/>
        <end position="36"/>
    </location>
</feature>
<evidence type="ECO:0000256" key="6">
    <source>
        <dbReference type="RuleBase" id="RU004021"/>
    </source>
</evidence>
<dbReference type="InterPro" id="IPR000510">
    <property type="entry name" value="Nase/OxRdtase_comp1"/>
</dbReference>
<accession>A0A1G9SCE4</accession>
<evidence type="ECO:0000256" key="1">
    <source>
        <dbReference type="ARBA" id="ARBA00003171"/>
    </source>
</evidence>
<dbReference type="UniPathway" id="UPA00782"/>
<dbReference type="EMBL" id="FNGM01000011">
    <property type="protein sequence ID" value="SDM32990.1"/>
    <property type="molecule type" value="Genomic_DNA"/>
</dbReference>
<dbReference type="Gene3D" id="3.40.50.12380">
    <property type="entry name" value="Nitrogenase MoFe cofactor biosynthesis protein NifE, C-terminal"/>
    <property type="match status" value="1"/>
</dbReference>
<evidence type="ECO:0000256" key="5">
    <source>
        <dbReference type="ARBA" id="ARBA00023231"/>
    </source>
</evidence>
<evidence type="ECO:0000256" key="3">
    <source>
        <dbReference type="ARBA" id="ARBA00011002"/>
    </source>
</evidence>
<feature type="domain" description="Nitrogenase/oxidoreductase component 1" evidence="8">
    <location>
        <begin position="60"/>
        <end position="452"/>
    </location>
</feature>
<feature type="compositionally biased region" description="Basic and acidic residues" evidence="7">
    <location>
        <begin position="1"/>
        <end position="11"/>
    </location>
</feature>
<comment type="function">
    <text evidence="1">This protein may play a role in the biosynthesis of the prosthetic group of nitrogenase (FeMo cofactor).</text>
</comment>
<dbReference type="InterPro" id="IPR000318">
    <property type="entry name" value="Nase_comp1_CS"/>
</dbReference>
<evidence type="ECO:0000313" key="10">
    <source>
        <dbReference type="Proteomes" id="UP000182783"/>
    </source>
</evidence>
<evidence type="ECO:0000256" key="7">
    <source>
        <dbReference type="SAM" id="MobiDB-lite"/>
    </source>
</evidence>
<keyword evidence="5 6" id="KW-0535">Nitrogen fixation</keyword>
<proteinExistence type="inferred from homology"/>
<dbReference type="Pfam" id="PF00148">
    <property type="entry name" value="Oxidored_nitro"/>
    <property type="match status" value="1"/>
</dbReference>
<evidence type="ECO:0000256" key="4">
    <source>
        <dbReference type="ARBA" id="ARBA00013280"/>
    </source>
</evidence>
<dbReference type="SUPFAM" id="SSF53807">
    <property type="entry name" value="Helical backbone' metal receptor"/>
    <property type="match status" value="1"/>
</dbReference>
<gene>
    <name evidence="9" type="ORF">SAMN05216191_111164</name>
</gene>